<proteinExistence type="predicted"/>
<dbReference type="KEGG" id="adin:H7849_26300"/>
<dbReference type="SUPFAM" id="SSF75304">
    <property type="entry name" value="Amidase signature (AS) enzymes"/>
    <property type="match status" value="1"/>
</dbReference>
<keyword evidence="1" id="KW-0732">Signal</keyword>
<organism evidence="3 4">
    <name type="scientific">Alloacidobacterium dinghuense</name>
    <dbReference type="NCBI Taxonomy" id="2763107"/>
    <lineage>
        <taxon>Bacteria</taxon>
        <taxon>Pseudomonadati</taxon>
        <taxon>Acidobacteriota</taxon>
        <taxon>Terriglobia</taxon>
        <taxon>Terriglobales</taxon>
        <taxon>Acidobacteriaceae</taxon>
        <taxon>Alloacidobacterium</taxon>
    </lineage>
</organism>
<gene>
    <name evidence="3" type="ORF">H7849_26300</name>
</gene>
<dbReference type="RefSeq" id="WP_186743393.1">
    <property type="nucleotide sequence ID" value="NZ_CP060394.1"/>
</dbReference>
<feature type="chain" id="PRO_5028852805" evidence="1">
    <location>
        <begin position="27"/>
        <end position="585"/>
    </location>
</feature>
<dbReference type="AlphaFoldDB" id="A0A7G8BIR8"/>
<dbReference type="Proteomes" id="UP000515312">
    <property type="component" value="Chromosome"/>
</dbReference>
<dbReference type="Gene3D" id="3.90.1300.10">
    <property type="entry name" value="Amidase signature (AS) domain"/>
    <property type="match status" value="1"/>
</dbReference>
<evidence type="ECO:0000313" key="3">
    <source>
        <dbReference type="EMBL" id="QNI32438.1"/>
    </source>
</evidence>
<dbReference type="InterPro" id="IPR023631">
    <property type="entry name" value="Amidase_dom"/>
</dbReference>
<evidence type="ECO:0000256" key="1">
    <source>
        <dbReference type="SAM" id="SignalP"/>
    </source>
</evidence>
<keyword evidence="4" id="KW-1185">Reference proteome</keyword>
<accession>A0A7G8BIR8</accession>
<name>A0A7G8BIR8_9BACT</name>
<protein>
    <submittedName>
        <fullName evidence="3">Amidase</fullName>
    </submittedName>
</protein>
<feature type="domain" description="Amidase" evidence="2">
    <location>
        <begin position="355"/>
        <end position="557"/>
    </location>
</feature>
<feature type="signal peptide" evidence="1">
    <location>
        <begin position="1"/>
        <end position="26"/>
    </location>
</feature>
<dbReference type="Pfam" id="PF01425">
    <property type="entry name" value="Amidase"/>
    <property type="match status" value="2"/>
</dbReference>
<evidence type="ECO:0000313" key="4">
    <source>
        <dbReference type="Proteomes" id="UP000515312"/>
    </source>
</evidence>
<sequence length="585" mass="62465">MKKRLNFCCLVVFLSISGLHYLSAQAATPSTDDSAAQAAAPQATIDSDLLEVTVPQLEELYRSHKYTVTEVVQWYLVRIAKYNGIYRAVQNVDLSGAMATATEEDAQAKVAGDTLKRGPMWGVPIVIKANTSVKGLITTDGWKGYMIPGHELIAPSDATIVAKFRAAGAVILGQTNMPDFAASDTNRSTAYGRTGNAYDVRFSPGGSSGGTVTAVTANFALLGNGTDTGNSIRMPAATSAVVGVFPTRGLVSLTGIAPLDWLLDNTGPIARDVTDAAIALGVMAGEDLIDPQTSGSASKAQPAPYTQYLNADALKGKRFGVPAFILQGAGIPFQGIPTAESLSDAAKDREGARIPLRPETREAFMKAIEGLRSAGATVVFDDSILPDSFAETASHVCTLPYVEEGTEKFLLNYGPNQGPDQYHSSEEYQKAVGSPLPSTIIGGMNSDGRPPIIQVMLESDPKRDANYFTPRQKTLDAYLETLDRLHLDGYVYPATQMPPPDETMPQDGHLSEGPHSDTSWVNMIGVPAVVVPGGFYPSGLPFGLEISARPWRDGDLLGWAYAYEQTTHHRTPPVLVEKGLLPNMP</sequence>
<dbReference type="PANTHER" id="PTHR42678">
    <property type="entry name" value="AMIDASE"/>
    <property type="match status" value="1"/>
</dbReference>
<evidence type="ECO:0000259" key="2">
    <source>
        <dbReference type="Pfam" id="PF01425"/>
    </source>
</evidence>
<dbReference type="InterPro" id="IPR036928">
    <property type="entry name" value="AS_sf"/>
</dbReference>
<reference evidence="3 4" key="1">
    <citation type="submission" date="2020-08" db="EMBL/GenBank/DDBJ databases">
        <title>Edaphobacter telluris sp. nov. and Acidobacterium dinghuensis sp. nov., two acidobacteria isolated from forest soil.</title>
        <authorList>
            <person name="Fu J."/>
            <person name="Qiu L."/>
        </authorList>
    </citation>
    <scope>NUCLEOTIDE SEQUENCE [LARGE SCALE GENOMIC DNA]</scope>
    <source>
        <strain evidence="3">4Y35</strain>
    </source>
</reference>
<feature type="domain" description="Amidase" evidence="2">
    <location>
        <begin position="70"/>
        <end position="324"/>
    </location>
</feature>
<dbReference type="PANTHER" id="PTHR42678:SF34">
    <property type="entry name" value="OS04G0183300 PROTEIN"/>
    <property type="match status" value="1"/>
</dbReference>
<dbReference type="EMBL" id="CP060394">
    <property type="protein sequence ID" value="QNI32438.1"/>
    <property type="molecule type" value="Genomic_DNA"/>
</dbReference>